<evidence type="ECO:0000259" key="6">
    <source>
        <dbReference type="PROSITE" id="PS50850"/>
    </source>
</evidence>
<comment type="subcellular location">
    <subcellularLocation>
        <location evidence="1">Membrane</location>
        <topology evidence="1">Multi-pass membrane protein</topology>
    </subcellularLocation>
</comment>
<dbReference type="AlphaFoldDB" id="A0A9W6GNR1"/>
<evidence type="ECO:0000313" key="7">
    <source>
        <dbReference type="EMBL" id="GLI57194.1"/>
    </source>
</evidence>
<feature type="transmembrane region" description="Helical" evidence="5">
    <location>
        <begin position="59"/>
        <end position="77"/>
    </location>
</feature>
<keyword evidence="3 5" id="KW-1133">Transmembrane helix</keyword>
<dbReference type="PROSITE" id="PS00217">
    <property type="entry name" value="SUGAR_TRANSPORT_2"/>
    <property type="match status" value="1"/>
</dbReference>
<proteinExistence type="predicted"/>
<dbReference type="Gene3D" id="1.20.1250.20">
    <property type="entry name" value="MFS general substrate transporter like domains"/>
    <property type="match status" value="2"/>
</dbReference>
<feature type="transmembrane region" description="Helical" evidence="5">
    <location>
        <begin position="297"/>
        <end position="315"/>
    </location>
</feature>
<dbReference type="InterPro" id="IPR005829">
    <property type="entry name" value="Sugar_transporter_CS"/>
</dbReference>
<dbReference type="CDD" id="cd17316">
    <property type="entry name" value="MFS_SV2_like"/>
    <property type="match status" value="1"/>
</dbReference>
<feature type="transmembrane region" description="Helical" evidence="5">
    <location>
        <begin position="321"/>
        <end position="345"/>
    </location>
</feature>
<keyword evidence="2 5" id="KW-0812">Transmembrane</keyword>
<dbReference type="InterPro" id="IPR036259">
    <property type="entry name" value="MFS_trans_sf"/>
</dbReference>
<feature type="transmembrane region" description="Helical" evidence="5">
    <location>
        <begin position="89"/>
        <end position="107"/>
    </location>
</feature>
<reference evidence="7" key="1">
    <citation type="submission" date="2022-12" db="EMBL/GenBank/DDBJ databases">
        <title>Reference genome sequencing for broad-spectrum identification of bacterial and archaeal isolates by mass spectrometry.</title>
        <authorList>
            <person name="Sekiguchi Y."/>
            <person name="Tourlousse D.M."/>
        </authorList>
    </citation>
    <scope>NUCLEOTIDE SEQUENCE</scope>
    <source>
        <strain evidence="7">10succ1</strain>
    </source>
</reference>
<dbReference type="InterPro" id="IPR011701">
    <property type="entry name" value="MFS"/>
</dbReference>
<evidence type="ECO:0000256" key="1">
    <source>
        <dbReference type="ARBA" id="ARBA00004141"/>
    </source>
</evidence>
<dbReference type="InterPro" id="IPR020846">
    <property type="entry name" value="MFS_dom"/>
</dbReference>
<keyword evidence="4 5" id="KW-0472">Membrane</keyword>
<evidence type="ECO:0000256" key="3">
    <source>
        <dbReference type="ARBA" id="ARBA00022989"/>
    </source>
</evidence>
<dbReference type="Proteomes" id="UP001144471">
    <property type="component" value="Unassembled WGS sequence"/>
</dbReference>
<gene>
    <name evidence="7" type="ORF">PM10SUCC1_27080</name>
</gene>
<organism evidence="7 8">
    <name type="scientific">Propionigenium maris DSM 9537</name>
    <dbReference type="NCBI Taxonomy" id="1123000"/>
    <lineage>
        <taxon>Bacteria</taxon>
        <taxon>Fusobacteriati</taxon>
        <taxon>Fusobacteriota</taxon>
        <taxon>Fusobacteriia</taxon>
        <taxon>Fusobacteriales</taxon>
        <taxon>Fusobacteriaceae</taxon>
        <taxon>Propionigenium</taxon>
    </lineage>
</organism>
<dbReference type="GO" id="GO:0046943">
    <property type="term" value="F:carboxylic acid transmembrane transporter activity"/>
    <property type="evidence" value="ECO:0007669"/>
    <property type="project" value="TreeGrafter"/>
</dbReference>
<feature type="transmembrane region" description="Helical" evidence="5">
    <location>
        <begin position="261"/>
        <end position="285"/>
    </location>
</feature>
<accession>A0A9W6GNR1</accession>
<feature type="transmembrane region" description="Helical" evidence="5">
    <location>
        <begin position="21"/>
        <end position="39"/>
    </location>
</feature>
<dbReference type="PANTHER" id="PTHR23508">
    <property type="entry name" value="CARBOXYLIC ACID TRANSPORTER PROTEIN HOMOLOG"/>
    <property type="match status" value="1"/>
</dbReference>
<evidence type="ECO:0000256" key="4">
    <source>
        <dbReference type="ARBA" id="ARBA00023136"/>
    </source>
</evidence>
<feature type="transmembrane region" description="Helical" evidence="5">
    <location>
        <begin position="148"/>
        <end position="169"/>
    </location>
</feature>
<feature type="transmembrane region" description="Helical" evidence="5">
    <location>
        <begin position="389"/>
        <end position="406"/>
    </location>
</feature>
<feature type="transmembrane region" description="Helical" evidence="5">
    <location>
        <begin position="119"/>
        <end position="136"/>
    </location>
</feature>
<dbReference type="Pfam" id="PF07690">
    <property type="entry name" value="MFS_1"/>
    <property type="match status" value="1"/>
</dbReference>
<feature type="transmembrane region" description="Helical" evidence="5">
    <location>
        <begin position="175"/>
        <end position="197"/>
    </location>
</feature>
<dbReference type="EMBL" id="BSDY01000014">
    <property type="protein sequence ID" value="GLI57194.1"/>
    <property type="molecule type" value="Genomic_DNA"/>
</dbReference>
<comment type="caution">
    <text evidence="7">The sequence shown here is derived from an EMBL/GenBank/DDBJ whole genome shotgun (WGS) entry which is preliminary data.</text>
</comment>
<dbReference type="PANTHER" id="PTHR23508:SF10">
    <property type="entry name" value="CARBOXYLIC ACID TRANSPORTER PROTEIN HOMOLOG"/>
    <property type="match status" value="1"/>
</dbReference>
<sequence>MSNMNEEKAVLGQDFTMGRRIVAFGAILIIYFFYCYNFMVGTFVRPTLVNEFGFTLQQASSIFAIMSFGTIPGTIIFGMCSTRFGKKRTLMGIAILFASMTFIPLINPSSYNLWRGARFVTGFSLGGVFGTAIPLITELFPQKYRGKLAAICTSTFSVAMIFAGQLYGALGDANWQLLVWTAIIPPIIGVVLVFFLVPDDAEHMKKMREEAAKENTKINYLEMYRGKYLFIGIGVILLSGANFVSYSGYSNNATTYLTTVLGFSAATAGSIYSLQGIGQLIGYNFWGFIADKFGRKVPLIGMASVSVIIFFFSKLEGGSAAPFYVLSFLLGISFGFSGAWGAYYTELFPQKFRSLSAGISFNGGRIVSTYALPMVAGVAATAWGMKGVFTIVMIVALIGAGIWMFLPETLVREVAVESEKA</sequence>
<evidence type="ECO:0000256" key="2">
    <source>
        <dbReference type="ARBA" id="ARBA00022692"/>
    </source>
</evidence>
<name>A0A9W6GNR1_9FUSO</name>
<evidence type="ECO:0000256" key="5">
    <source>
        <dbReference type="SAM" id="Phobius"/>
    </source>
</evidence>
<dbReference type="PROSITE" id="PS50850">
    <property type="entry name" value="MFS"/>
    <property type="match status" value="1"/>
</dbReference>
<evidence type="ECO:0000313" key="8">
    <source>
        <dbReference type="Proteomes" id="UP001144471"/>
    </source>
</evidence>
<keyword evidence="8" id="KW-1185">Reference proteome</keyword>
<dbReference type="GO" id="GO:0005886">
    <property type="term" value="C:plasma membrane"/>
    <property type="evidence" value="ECO:0007669"/>
    <property type="project" value="TreeGrafter"/>
</dbReference>
<feature type="domain" description="Major facilitator superfamily (MFS) profile" evidence="6">
    <location>
        <begin position="23"/>
        <end position="411"/>
    </location>
</feature>
<feature type="transmembrane region" description="Helical" evidence="5">
    <location>
        <begin position="366"/>
        <end position="383"/>
    </location>
</feature>
<feature type="transmembrane region" description="Helical" evidence="5">
    <location>
        <begin position="228"/>
        <end position="249"/>
    </location>
</feature>
<dbReference type="SUPFAM" id="SSF103473">
    <property type="entry name" value="MFS general substrate transporter"/>
    <property type="match status" value="1"/>
</dbReference>
<protein>
    <submittedName>
        <fullName evidence="7">MFS transporter</fullName>
    </submittedName>
</protein>